<dbReference type="Gene3D" id="3.50.50.60">
    <property type="entry name" value="FAD/NAD(P)-binding domain"/>
    <property type="match status" value="1"/>
</dbReference>
<protein>
    <recommendedName>
        <fullName evidence="4">Amine oxidase domain-containing protein</fullName>
    </recommendedName>
</protein>
<evidence type="ECO:0000256" key="1">
    <source>
        <dbReference type="SAM" id="SignalP"/>
    </source>
</evidence>
<feature type="chain" id="PRO_5019496794" description="Amine oxidase domain-containing protein" evidence="1">
    <location>
        <begin position="21"/>
        <end position="71"/>
    </location>
</feature>
<dbReference type="AlphaFoldDB" id="A0A443RSU6"/>
<feature type="signal peptide" evidence="1">
    <location>
        <begin position="1"/>
        <end position="20"/>
    </location>
</feature>
<dbReference type="OrthoDB" id="5046242at2759"/>
<gene>
    <name evidence="2" type="ORF">B4U80_14629</name>
</gene>
<reference evidence="2 3" key="1">
    <citation type="journal article" date="2018" name="Gigascience">
        <title>Genomes of trombidid mites reveal novel predicted allergens and laterally-transferred genes associated with secondary metabolism.</title>
        <authorList>
            <person name="Dong X."/>
            <person name="Chaisiri K."/>
            <person name="Xia D."/>
            <person name="Armstrong S.D."/>
            <person name="Fang Y."/>
            <person name="Donnelly M.J."/>
            <person name="Kadowaki T."/>
            <person name="McGarry J.W."/>
            <person name="Darby A.C."/>
            <person name="Makepeace B.L."/>
        </authorList>
    </citation>
    <scope>NUCLEOTIDE SEQUENCE [LARGE SCALE GENOMIC DNA]</scope>
    <source>
        <strain evidence="2">UoL-UT</strain>
    </source>
</reference>
<accession>A0A443RSU6</accession>
<dbReference type="Pfam" id="PF13450">
    <property type="entry name" value="NAD_binding_8"/>
    <property type="match status" value="1"/>
</dbReference>
<proteinExistence type="predicted"/>
<keyword evidence="3" id="KW-1185">Reference proteome</keyword>
<dbReference type="EMBL" id="NCKV01040964">
    <property type="protein sequence ID" value="RWS18352.1"/>
    <property type="molecule type" value="Genomic_DNA"/>
</dbReference>
<dbReference type="InterPro" id="IPR036188">
    <property type="entry name" value="FAD/NAD-bd_sf"/>
</dbReference>
<name>A0A443RSU6_9ACAR</name>
<sequence length="71" mass="7519">MFSQLVKVAFALLFALQCECRQLATKSLSTDNAARIGIVGAGVTGLYTALLLNELGIDYELLEASNRTGGP</sequence>
<dbReference type="VEuPathDB" id="VectorBase:LDEU013688"/>
<dbReference type="Proteomes" id="UP000288716">
    <property type="component" value="Unassembled WGS sequence"/>
</dbReference>
<evidence type="ECO:0000313" key="3">
    <source>
        <dbReference type="Proteomes" id="UP000288716"/>
    </source>
</evidence>
<keyword evidence="1" id="KW-0732">Signal</keyword>
<dbReference type="SUPFAM" id="SSF51905">
    <property type="entry name" value="FAD/NAD(P)-binding domain"/>
    <property type="match status" value="1"/>
</dbReference>
<evidence type="ECO:0000313" key="2">
    <source>
        <dbReference type="EMBL" id="RWS18352.1"/>
    </source>
</evidence>
<comment type="caution">
    <text evidence="2">The sequence shown here is derived from an EMBL/GenBank/DDBJ whole genome shotgun (WGS) entry which is preliminary data.</text>
</comment>
<evidence type="ECO:0008006" key="4">
    <source>
        <dbReference type="Google" id="ProtNLM"/>
    </source>
</evidence>
<feature type="non-terminal residue" evidence="2">
    <location>
        <position position="71"/>
    </location>
</feature>
<organism evidence="2 3">
    <name type="scientific">Leptotrombidium deliense</name>
    <dbReference type="NCBI Taxonomy" id="299467"/>
    <lineage>
        <taxon>Eukaryota</taxon>
        <taxon>Metazoa</taxon>
        <taxon>Ecdysozoa</taxon>
        <taxon>Arthropoda</taxon>
        <taxon>Chelicerata</taxon>
        <taxon>Arachnida</taxon>
        <taxon>Acari</taxon>
        <taxon>Acariformes</taxon>
        <taxon>Trombidiformes</taxon>
        <taxon>Prostigmata</taxon>
        <taxon>Anystina</taxon>
        <taxon>Parasitengona</taxon>
        <taxon>Trombiculoidea</taxon>
        <taxon>Trombiculidae</taxon>
        <taxon>Leptotrombidium</taxon>
    </lineage>
</organism>